<name>A0A1W0W1V0_SORBI</name>
<feature type="domain" description="F-box" evidence="2">
    <location>
        <begin position="36"/>
        <end position="72"/>
    </location>
</feature>
<protein>
    <recommendedName>
        <fullName evidence="2">F-box domain-containing protein</fullName>
    </recommendedName>
</protein>
<dbReference type="PANTHER" id="PTHR34709">
    <property type="entry name" value="OS10G0396666 PROTEIN"/>
    <property type="match status" value="1"/>
</dbReference>
<dbReference type="Pfam" id="PF00646">
    <property type="entry name" value="F-box"/>
    <property type="match status" value="1"/>
</dbReference>
<organism evidence="3 4">
    <name type="scientific">Sorghum bicolor</name>
    <name type="common">Sorghum</name>
    <name type="synonym">Sorghum vulgare</name>
    <dbReference type="NCBI Taxonomy" id="4558"/>
    <lineage>
        <taxon>Eukaryota</taxon>
        <taxon>Viridiplantae</taxon>
        <taxon>Streptophyta</taxon>
        <taxon>Embryophyta</taxon>
        <taxon>Tracheophyta</taxon>
        <taxon>Spermatophyta</taxon>
        <taxon>Magnoliopsida</taxon>
        <taxon>Liliopsida</taxon>
        <taxon>Poales</taxon>
        <taxon>Poaceae</taxon>
        <taxon>PACMAD clade</taxon>
        <taxon>Panicoideae</taxon>
        <taxon>Andropogonodae</taxon>
        <taxon>Andropogoneae</taxon>
        <taxon>Sorghinae</taxon>
        <taxon>Sorghum</taxon>
    </lineage>
</organism>
<proteinExistence type="predicted"/>
<dbReference type="SUPFAM" id="SSF81383">
    <property type="entry name" value="F-box domain"/>
    <property type="match status" value="1"/>
</dbReference>
<accession>A0A1W0W1V0</accession>
<dbReference type="PANTHER" id="PTHR34709:SF74">
    <property type="entry name" value="F-BOX DOMAIN-CONTAINING PROTEIN"/>
    <property type="match status" value="1"/>
</dbReference>
<dbReference type="OMA" id="FESATWI"/>
<dbReference type="ExpressionAtlas" id="A0A1W0W1V0">
    <property type="expression patterns" value="baseline"/>
</dbReference>
<evidence type="ECO:0000313" key="4">
    <source>
        <dbReference type="Proteomes" id="UP000000768"/>
    </source>
</evidence>
<evidence type="ECO:0000256" key="1">
    <source>
        <dbReference type="SAM" id="MobiDB-lite"/>
    </source>
</evidence>
<dbReference type="InParanoid" id="A0A1W0W1V0"/>
<dbReference type="EMBL" id="CM000761">
    <property type="protein sequence ID" value="OQU88342.1"/>
    <property type="molecule type" value="Genomic_DNA"/>
</dbReference>
<dbReference type="InterPro" id="IPR001810">
    <property type="entry name" value="F-box_dom"/>
</dbReference>
<reference evidence="3 4" key="1">
    <citation type="journal article" date="2009" name="Nature">
        <title>The Sorghum bicolor genome and the diversification of grasses.</title>
        <authorList>
            <person name="Paterson A.H."/>
            <person name="Bowers J.E."/>
            <person name="Bruggmann R."/>
            <person name="Dubchak I."/>
            <person name="Grimwood J."/>
            <person name="Gundlach H."/>
            <person name="Haberer G."/>
            <person name="Hellsten U."/>
            <person name="Mitros T."/>
            <person name="Poliakov A."/>
            <person name="Schmutz J."/>
            <person name="Spannagl M."/>
            <person name="Tang H."/>
            <person name="Wang X."/>
            <person name="Wicker T."/>
            <person name="Bharti A.K."/>
            <person name="Chapman J."/>
            <person name="Feltus F.A."/>
            <person name="Gowik U."/>
            <person name="Grigoriev I.V."/>
            <person name="Lyons E."/>
            <person name="Maher C.A."/>
            <person name="Martis M."/>
            <person name="Narechania A."/>
            <person name="Otillar R.P."/>
            <person name="Penning B.W."/>
            <person name="Salamov A.A."/>
            <person name="Wang Y."/>
            <person name="Zhang L."/>
            <person name="Carpita N.C."/>
            <person name="Freeling M."/>
            <person name="Gingle A.R."/>
            <person name="Hash C.T."/>
            <person name="Keller B."/>
            <person name="Klein P."/>
            <person name="Kresovich S."/>
            <person name="McCann M.C."/>
            <person name="Ming R."/>
            <person name="Peterson D.G."/>
            <person name="Mehboob-ur-Rahman"/>
            <person name="Ware D."/>
            <person name="Westhoff P."/>
            <person name="Mayer K.F."/>
            <person name="Messing J."/>
            <person name="Rokhsar D.S."/>
        </authorList>
    </citation>
    <scope>NUCLEOTIDE SEQUENCE [LARGE SCALE GENOMIC DNA]</scope>
    <source>
        <strain evidence="4">cv. BTx623</strain>
    </source>
</reference>
<dbReference type="Gramene" id="OQU88342">
    <property type="protein sequence ID" value="OQU88342"/>
    <property type="gene ID" value="SORBI_3002G015700"/>
</dbReference>
<dbReference type="Proteomes" id="UP000000768">
    <property type="component" value="Chromosome 2"/>
</dbReference>
<evidence type="ECO:0000259" key="2">
    <source>
        <dbReference type="Pfam" id="PF00646"/>
    </source>
</evidence>
<dbReference type="AlphaFoldDB" id="A0A1W0W1V0"/>
<reference evidence="4" key="2">
    <citation type="journal article" date="2018" name="Plant J.">
        <title>The Sorghum bicolor reference genome: improved assembly, gene annotations, a transcriptome atlas, and signatures of genome organization.</title>
        <authorList>
            <person name="McCormick R.F."/>
            <person name="Truong S.K."/>
            <person name="Sreedasyam A."/>
            <person name="Jenkins J."/>
            <person name="Shu S."/>
            <person name="Sims D."/>
            <person name="Kennedy M."/>
            <person name="Amirebrahimi M."/>
            <person name="Weers B.D."/>
            <person name="McKinley B."/>
            <person name="Mattison A."/>
            <person name="Morishige D.T."/>
            <person name="Grimwood J."/>
            <person name="Schmutz J."/>
            <person name="Mullet J.E."/>
        </authorList>
    </citation>
    <scope>NUCLEOTIDE SEQUENCE [LARGE SCALE GENOMIC DNA]</scope>
    <source>
        <strain evidence="4">cv. BTx623</strain>
    </source>
</reference>
<gene>
    <name evidence="3" type="ORF">SORBI_3002G015700</name>
</gene>
<dbReference type="InterPro" id="IPR036047">
    <property type="entry name" value="F-box-like_dom_sf"/>
</dbReference>
<feature type="compositionally biased region" description="Gly residues" evidence="1">
    <location>
        <begin position="1"/>
        <end position="12"/>
    </location>
</feature>
<dbReference type="InterPro" id="IPR055312">
    <property type="entry name" value="FBL15-like"/>
</dbReference>
<keyword evidence="4" id="KW-1185">Reference proteome</keyword>
<feature type="region of interest" description="Disordered" evidence="1">
    <location>
        <begin position="1"/>
        <end position="26"/>
    </location>
</feature>
<evidence type="ECO:0000313" key="3">
    <source>
        <dbReference type="EMBL" id="OQU88342.1"/>
    </source>
</evidence>
<sequence length="479" mass="53210">MELGGGGGGGGESAAKRARLSSGDADSSAAAGEDRLSALPDDVVIFILLHLSTRAAARTSVLSRHWRRIWALVPAFHFPKAPVRDLVVIAHGATGESMGVWLPAAARRVTGDLSLVNCFPPYGAKKEEESAQRGSFEFPCFEKATAIHFLLGFHGLAVPPTGVFTRLSTIYLGRVWFHGPGDLGDAVSSPRCPCLQRLGVDGAHGLGGLSIHSESMLQLELKNVRSLSQLTIVAPALKELTLEFCFAKSGPVANITAPLLANLVWNDVYDPSSVSLGKMEHLRLLGTYSCFVYQYSHFMRNQSCVSFLQRFEGIDTLLLTLVYPLDTKYYRYYMMEDIAYTSGHAFGASVLFHVLRLCNGIRRLMLQFVASDSKAQTVCSRDCMCDQPADWETKELLLNHLEEVEIDGLRGSEQEFAFVKRVFNWVTKLKEMTVTFHFSISEIKAKELYKVFQIFSRPEVCMKFYVYRNCSKVLYAPED</sequence>